<reference evidence="1" key="1">
    <citation type="submission" date="2014-09" db="EMBL/GenBank/DDBJ databases">
        <authorList>
            <person name="Magalhaes I.L.F."/>
            <person name="Oliveira U."/>
            <person name="Santos F.R."/>
            <person name="Vidigal T.H.D.A."/>
            <person name="Brescovit A.D."/>
            <person name="Santos A.J."/>
        </authorList>
    </citation>
    <scope>NUCLEOTIDE SEQUENCE</scope>
    <source>
        <tissue evidence="1">Shoot tissue taken approximately 20 cm above the soil surface</tissue>
    </source>
</reference>
<accession>A0A0A9DBK2</accession>
<dbReference type="AlphaFoldDB" id="A0A0A9DBK2"/>
<sequence>MVAVGGVRPSGAPVAPRVS</sequence>
<reference evidence="1" key="2">
    <citation type="journal article" date="2015" name="Data Brief">
        <title>Shoot transcriptome of the giant reed, Arundo donax.</title>
        <authorList>
            <person name="Barrero R.A."/>
            <person name="Guerrero F.D."/>
            <person name="Moolhuijzen P."/>
            <person name="Goolsby J.A."/>
            <person name="Tidwell J."/>
            <person name="Bellgard S.E."/>
            <person name="Bellgard M.I."/>
        </authorList>
    </citation>
    <scope>NUCLEOTIDE SEQUENCE</scope>
    <source>
        <tissue evidence="1">Shoot tissue taken approximately 20 cm above the soil surface</tissue>
    </source>
</reference>
<name>A0A0A9DBK2_ARUDO</name>
<dbReference type="EMBL" id="GBRH01213832">
    <property type="protein sequence ID" value="JAD84063.1"/>
    <property type="molecule type" value="Transcribed_RNA"/>
</dbReference>
<proteinExistence type="predicted"/>
<organism evidence="1">
    <name type="scientific">Arundo donax</name>
    <name type="common">Giant reed</name>
    <name type="synonym">Donax arundinaceus</name>
    <dbReference type="NCBI Taxonomy" id="35708"/>
    <lineage>
        <taxon>Eukaryota</taxon>
        <taxon>Viridiplantae</taxon>
        <taxon>Streptophyta</taxon>
        <taxon>Embryophyta</taxon>
        <taxon>Tracheophyta</taxon>
        <taxon>Spermatophyta</taxon>
        <taxon>Magnoliopsida</taxon>
        <taxon>Liliopsida</taxon>
        <taxon>Poales</taxon>
        <taxon>Poaceae</taxon>
        <taxon>PACMAD clade</taxon>
        <taxon>Arundinoideae</taxon>
        <taxon>Arundineae</taxon>
        <taxon>Arundo</taxon>
    </lineage>
</organism>
<protein>
    <submittedName>
        <fullName evidence="1">Uncharacterized protein</fullName>
    </submittedName>
</protein>
<evidence type="ECO:0000313" key="1">
    <source>
        <dbReference type="EMBL" id="JAD84063.1"/>
    </source>
</evidence>